<feature type="transmembrane region" description="Helical" evidence="5">
    <location>
        <begin position="205"/>
        <end position="225"/>
    </location>
</feature>
<feature type="transmembrane region" description="Helical" evidence="5">
    <location>
        <begin position="20"/>
        <end position="40"/>
    </location>
</feature>
<dbReference type="Gene3D" id="1.20.1560.10">
    <property type="entry name" value="ABC transporter type 1, transmembrane domain"/>
    <property type="match status" value="1"/>
</dbReference>
<dbReference type="Pfam" id="PF00664">
    <property type="entry name" value="ABC_membrane"/>
    <property type="match status" value="1"/>
</dbReference>
<evidence type="ECO:0000256" key="3">
    <source>
        <dbReference type="ARBA" id="ARBA00022989"/>
    </source>
</evidence>
<evidence type="ECO:0000313" key="8">
    <source>
        <dbReference type="WBParaSite" id="PSAMB.scaffold12983size2486.g35194.t1"/>
    </source>
</evidence>
<comment type="subcellular location">
    <subcellularLocation>
        <location evidence="1">Membrane</location>
        <topology evidence="1">Multi-pass membrane protein</topology>
    </subcellularLocation>
</comment>
<dbReference type="GO" id="GO:0005524">
    <property type="term" value="F:ATP binding"/>
    <property type="evidence" value="ECO:0007669"/>
    <property type="project" value="InterPro"/>
</dbReference>
<reference evidence="8" key="1">
    <citation type="submission" date="2022-11" db="UniProtKB">
        <authorList>
            <consortium name="WormBaseParasite"/>
        </authorList>
    </citation>
    <scope>IDENTIFICATION</scope>
</reference>
<keyword evidence="7" id="KW-1185">Reference proteome</keyword>
<evidence type="ECO:0000256" key="1">
    <source>
        <dbReference type="ARBA" id="ARBA00004141"/>
    </source>
</evidence>
<dbReference type="PANTHER" id="PTHR43394">
    <property type="entry name" value="ATP-DEPENDENT PERMEASE MDL1, MITOCHONDRIAL"/>
    <property type="match status" value="1"/>
</dbReference>
<dbReference type="PROSITE" id="PS50929">
    <property type="entry name" value="ABC_TM1F"/>
    <property type="match status" value="1"/>
</dbReference>
<keyword evidence="4 5" id="KW-0472">Membrane</keyword>
<dbReference type="SUPFAM" id="SSF90123">
    <property type="entry name" value="ABC transporter transmembrane region"/>
    <property type="match status" value="1"/>
</dbReference>
<dbReference type="InterPro" id="IPR039421">
    <property type="entry name" value="Type_1_exporter"/>
</dbReference>
<dbReference type="GO" id="GO:0140359">
    <property type="term" value="F:ABC-type transporter activity"/>
    <property type="evidence" value="ECO:0007669"/>
    <property type="project" value="InterPro"/>
</dbReference>
<dbReference type="InterPro" id="IPR011527">
    <property type="entry name" value="ABC1_TM_dom"/>
</dbReference>
<proteinExistence type="predicted"/>
<dbReference type="WBParaSite" id="PSAMB.scaffold12983size2486.g35194.t1">
    <property type="protein sequence ID" value="PSAMB.scaffold12983size2486.g35194.t1"/>
    <property type="gene ID" value="PSAMB.scaffold12983size2486.g35194"/>
</dbReference>
<dbReference type="Proteomes" id="UP000887566">
    <property type="component" value="Unplaced"/>
</dbReference>
<dbReference type="AlphaFoldDB" id="A0A914UXJ5"/>
<dbReference type="InterPro" id="IPR036640">
    <property type="entry name" value="ABC1_TM_sf"/>
</dbReference>
<organism evidence="7 8">
    <name type="scientific">Plectus sambesii</name>
    <dbReference type="NCBI Taxonomy" id="2011161"/>
    <lineage>
        <taxon>Eukaryota</taxon>
        <taxon>Metazoa</taxon>
        <taxon>Ecdysozoa</taxon>
        <taxon>Nematoda</taxon>
        <taxon>Chromadorea</taxon>
        <taxon>Plectida</taxon>
        <taxon>Plectina</taxon>
        <taxon>Plectoidea</taxon>
        <taxon>Plectidae</taxon>
        <taxon>Plectus</taxon>
    </lineage>
</organism>
<sequence>MLSPPTQLVFADKLDYRLMAVGIVFCLIQAILPPIVWLFMGQFVTNSIRREIGKCNRTVAFERWQNNDSWIVGDNTSLFRNESLANVNQTKLDQEFKENAPLVFWMMLGLSLITFAAAFLQRLTWEISAVRQVFRVKKAYISKLLHMDVAWLESRHSGEVAAMLHDHADSIYQGIADHLPMTIFIIANLIATLIVCFLTQWKTTLVMLTAIPILIITRIIFTKWFCKTLEDEQQLQGKLANLVQETFNCI</sequence>
<evidence type="ECO:0000256" key="2">
    <source>
        <dbReference type="ARBA" id="ARBA00022692"/>
    </source>
</evidence>
<evidence type="ECO:0000256" key="4">
    <source>
        <dbReference type="ARBA" id="ARBA00023136"/>
    </source>
</evidence>
<evidence type="ECO:0000313" key="7">
    <source>
        <dbReference type="Proteomes" id="UP000887566"/>
    </source>
</evidence>
<evidence type="ECO:0000259" key="6">
    <source>
        <dbReference type="PROSITE" id="PS50929"/>
    </source>
</evidence>
<feature type="transmembrane region" description="Helical" evidence="5">
    <location>
        <begin position="179"/>
        <end position="198"/>
    </location>
</feature>
<evidence type="ECO:0000256" key="5">
    <source>
        <dbReference type="SAM" id="Phobius"/>
    </source>
</evidence>
<dbReference type="PANTHER" id="PTHR43394:SF22">
    <property type="entry name" value="ABC TRANSMEMBRANE TYPE-1 DOMAIN-CONTAINING PROTEIN"/>
    <property type="match status" value="1"/>
</dbReference>
<keyword evidence="3 5" id="KW-1133">Transmembrane helix</keyword>
<accession>A0A914UXJ5</accession>
<protein>
    <submittedName>
        <fullName evidence="8">ABC transmembrane type-1 domain-containing protein</fullName>
    </submittedName>
</protein>
<dbReference type="GO" id="GO:0016020">
    <property type="term" value="C:membrane"/>
    <property type="evidence" value="ECO:0007669"/>
    <property type="project" value="UniProtKB-SubCell"/>
</dbReference>
<feature type="transmembrane region" description="Helical" evidence="5">
    <location>
        <begin position="102"/>
        <end position="120"/>
    </location>
</feature>
<keyword evidence="2 5" id="KW-0812">Transmembrane</keyword>
<feature type="domain" description="ABC transmembrane type-1" evidence="6">
    <location>
        <begin position="20"/>
        <end position="250"/>
    </location>
</feature>
<name>A0A914UXJ5_9BILA</name>